<dbReference type="PANTHER" id="PTHR43249">
    <property type="entry name" value="UDP-N-ACETYL-2-AMINO-2-DEOXY-D-GLUCURONATE OXIDASE"/>
    <property type="match status" value="1"/>
</dbReference>
<dbReference type="SUPFAM" id="SSF51735">
    <property type="entry name" value="NAD(P)-binding Rossmann-fold domains"/>
    <property type="match status" value="1"/>
</dbReference>
<organism evidence="4 5">
    <name type="scientific">Brevibacillus agri</name>
    <dbReference type="NCBI Taxonomy" id="51101"/>
    <lineage>
        <taxon>Bacteria</taxon>
        <taxon>Bacillati</taxon>
        <taxon>Bacillota</taxon>
        <taxon>Bacilli</taxon>
        <taxon>Bacillales</taxon>
        <taxon>Paenibacillaceae</taxon>
        <taxon>Brevibacillus</taxon>
    </lineage>
</organism>
<name>A0A3M8B8X5_9BACL</name>
<dbReference type="RefSeq" id="WP_025847167.1">
    <property type="nucleotide sequence ID" value="NZ_BJOD01000017.1"/>
</dbReference>
<evidence type="ECO:0000313" key="3">
    <source>
        <dbReference type="EMBL" id="GED25906.1"/>
    </source>
</evidence>
<protein>
    <submittedName>
        <fullName evidence="4">Gfo/Idh/MocA family oxidoreductase</fullName>
    </submittedName>
</protein>
<proteinExistence type="predicted"/>
<dbReference type="AlphaFoldDB" id="A0A3M8B8X5"/>
<gene>
    <name evidence="3" type="ORF">BAG01nite_20080</name>
    <name evidence="4" type="ORF">EB820_03630</name>
</gene>
<comment type="caution">
    <text evidence="4">The sequence shown here is derived from an EMBL/GenBank/DDBJ whole genome shotgun (WGS) entry which is preliminary data.</text>
</comment>
<accession>A0A3M8B8X5</accession>
<dbReference type="GO" id="GO:0000166">
    <property type="term" value="F:nucleotide binding"/>
    <property type="evidence" value="ECO:0007669"/>
    <property type="project" value="InterPro"/>
</dbReference>
<dbReference type="Proteomes" id="UP000276178">
    <property type="component" value="Unassembled WGS sequence"/>
</dbReference>
<evidence type="ECO:0000313" key="6">
    <source>
        <dbReference type="Proteomes" id="UP000317180"/>
    </source>
</evidence>
<dbReference type="EMBL" id="RHHN01000011">
    <property type="protein sequence ID" value="RNB59878.1"/>
    <property type="molecule type" value="Genomic_DNA"/>
</dbReference>
<dbReference type="InterPro" id="IPR052515">
    <property type="entry name" value="Gfo/Idh/MocA_Oxidoreductase"/>
</dbReference>
<keyword evidence="6" id="KW-1185">Reference proteome</keyword>
<reference evidence="3 6" key="2">
    <citation type="submission" date="2019-06" db="EMBL/GenBank/DDBJ databases">
        <title>Whole genome shotgun sequence of Brevibacillus agri NBRC 15538.</title>
        <authorList>
            <person name="Hosoyama A."/>
            <person name="Uohara A."/>
            <person name="Ohji S."/>
            <person name="Ichikawa N."/>
        </authorList>
    </citation>
    <scope>NUCLEOTIDE SEQUENCE [LARGE SCALE GENOMIC DNA]</scope>
    <source>
        <strain evidence="3 6">NBRC 15538</strain>
    </source>
</reference>
<dbReference type="Pfam" id="PF22725">
    <property type="entry name" value="GFO_IDH_MocA_C3"/>
    <property type="match status" value="1"/>
</dbReference>
<dbReference type="GeneID" id="82812625"/>
<feature type="domain" description="GFO/IDH/MocA-like oxidoreductase" evidence="2">
    <location>
        <begin position="141"/>
        <end position="243"/>
    </location>
</feature>
<dbReference type="InterPro" id="IPR000683">
    <property type="entry name" value="Gfo/Idh/MocA-like_OxRdtase_N"/>
</dbReference>
<evidence type="ECO:0000259" key="2">
    <source>
        <dbReference type="Pfam" id="PF22725"/>
    </source>
</evidence>
<dbReference type="Gene3D" id="3.40.50.720">
    <property type="entry name" value="NAD(P)-binding Rossmann-like Domain"/>
    <property type="match status" value="1"/>
</dbReference>
<dbReference type="PANTHER" id="PTHR43249:SF1">
    <property type="entry name" value="D-GLUCOSIDE 3-DEHYDROGENASE"/>
    <property type="match status" value="1"/>
</dbReference>
<dbReference type="InterPro" id="IPR055170">
    <property type="entry name" value="GFO_IDH_MocA-like_dom"/>
</dbReference>
<evidence type="ECO:0000313" key="5">
    <source>
        <dbReference type="Proteomes" id="UP000276178"/>
    </source>
</evidence>
<reference evidence="4 5" key="1">
    <citation type="submission" date="2018-10" db="EMBL/GenBank/DDBJ databases">
        <title>Phylogenomics of Brevibacillus.</title>
        <authorList>
            <person name="Dunlap C."/>
        </authorList>
    </citation>
    <scope>NUCLEOTIDE SEQUENCE [LARGE SCALE GENOMIC DNA]</scope>
    <source>
        <strain evidence="4 5">NRRL NRS 1219</strain>
    </source>
</reference>
<dbReference type="Pfam" id="PF01408">
    <property type="entry name" value="GFO_IDH_MocA"/>
    <property type="match status" value="1"/>
</dbReference>
<dbReference type="Gene3D" id="3.30.360.10">
    <property type="entry name" value="Dihydrodipicolinate Reductase, domain 2"/>
    <property type="match status" value="1"/>
</dbReference>
<evidence type="ECO:0000313" key="4">
    <source>
        <dbReference type="EMBL" id="RNB59878.1"/>
    </source>
</evidence>
<evidence type="ECO:0000259" key="1">
    <source>
        <dbReference type="Pfam" id="PF01408"/>
    </source>
</evidence>
<sequence length="323" mass="35099">MSIQIGMIGVGGIGQHHLKGLLADERVRVTAVCDVNKEAAASTAEQIGAAGYTSWRELLAHEQLDALFVCVPPFAHEEIEEQAAARGIHLFVEKPIGLDLETVKRKQAAIEKAGIISATGYCLRYLDIVQQARDYLADKQIALVRGHYLTKFVETPWWRQMGKSGGQLVEQATHTLDMMRFLAGDVEKVYAQMALMASQDIDGIDIPDVSAVSLSFATGAIGQLDTCFIQADHRTGVEILGKHFRVQIDGRKLTITDEAGTRTTEATVDMYRKQDRAFVTAIETGDASLVLSPYASAKKTLAVTLAANQSAKSGTPVTISHDE</sequence>
<dbReference type="InterPro" id="IPR036291">
    <property type="entry name" value="NAD(P)-bd_dom_sf"/>
</dbReference>
<dbReference type="EMBL" id="BJOD01000017">
    <property type="protein sequence ID" value="GED25906.1"/>
    <property type="molecule type" value="Genomic_DNA"/>
</dbReference>
<feature type="domain" description="Gfo/Idh/MocA-like oxidoreductase N-terminal" evidence="1">
    <location>
        <begin position="3"/>
        <end position="118"/>
    </location>
</feature>
<dbReference type="OrthoDB" id="9815825at2"/>
<dbReference type="Proteomes" id="UP000317180">
    <property type="component" value="Unassembled WGS sequence"/>
</dbReference>
<dbReference type="SUPFAM" id="SSF55347">
    <property type="entry name" value="Glyceraldehyde-3-phosphate dehydrogenase-like, C-terminal domain"/>
    <property type="match status" value="1"/>
</dbReference>